<dbReference type="Gene3D" id="2.40.50.140">
    <property type="entry name" value="Nucleic acid-binding proteins"/>
    <property type="match status" value="1"/>
</dbReference>
<dbReference type="EMBL" id="LR797360">
    <property type="protein sequence ID" value="CAB4205530.1"/>
    <property type="molecule type" value="Genomic_DNA"/>
</dbReference>
<dbReference type="EMBL" id="LR797247">
    <property type="protein sequence ID" value="CAB4196366.1"/>
    <property type="molecule type" value="Genomic_DNA"/>
</dbReference>
<dbReference type="EMBL" id="LR797504">
    <property type="protein sequence ID" value="CAB4221683.1"/>
    <property type="molecule type" value="Genomic_DNA"/>
</dbReference>
<accession>A0A6J5T1M8</accession>
<reference evidence="3" key="1">
    <citation type="submission" date="2020-05" db="EMBL/GenBank/DDBJ databases">
        <authorList>
            <person name="Chiriac C."/>
            <person name="Salcher M."/>
            <person name="Ghai R."/>
            <person name="Kavagutti S V."/>
        </authorList>
    </citation>
    <scope>NUCLEOTIDE SEQUENCE</scope>
</reference>
<name>A0A6J5T1M8_9CAUD</name>
<gene>
    <name evidence="1" type="ORF">UFOVP1286_87</name>
    <name evidence="2" type="ORF">UFOVP1407_24</name>
    <name evidence="3" type="ORF">UFOVP1640_84</name>
</gene>
<dbReference type="SUPFAM" id="SSF50249">
    <property type="entry name" value="Nucleic acid-binding proteins"/>
    <property type="match status" value="1"/>
</dbReference>
<evidence type="ECO:0008006" key="4">
    <source>
        <dbReference type="Google" id="ProtNLM"/>
    </source>
</evidence>
<organism evidence="3">
    <name type="scientific">uncultured Caudovirales phage</name>
    <dbReference type="NCBI Taxonomy" id="2100421"/>
    <lineage>
        <taxon>Viruses</taxon>
        <taxon>Duplodnaviria</taxon>
        <taxon>Heunggongvirae</taxon>
        <taxon>Uroviricota</taxon>
        <taxon>Caudoviricetes</taxon>
        <taxon>Peduoviridae</taxon>
        <taxon>Maltschvirus</taxon>
        <taxon>Maltschvirus maltsch</taxon>
    </lineage>
</organism>
<evidence type="ECO:0000313" key="1">
    <source>
        <dbReference type="EMBL" id="CAB4196366.1"/>
    </source>
</evidence>
<proteinExistence type="predicted"/>
<dbReference type="InterPro" id="IPR022595">
    <property type="entry name" value="Enc34_ssDNA-bd"/>
</dbReference>
<sequence>MASAPKSKVVTGKVRFSYAHVFQPTSSIEGGTPKYSVSIIIPKSDTETVTKLKKAFEDVKTNAAAFFGGSVPKGLKGGLRDGDEEKDDEAYANSYFINANSAQKPGLVDADMNAIIDPSEFYSGCLGRASLTFYAYNSNGSKGIACGLNNLQKLEDGEKLGGGTSAAADFAI</sequence>
<evidence type="ECO:0000313" key="3">
    <source>
        <dbReference type="EMBL" id="CAB4221683.1"/>
    </source>
</evidence>
<protein>
    <recommendedName>
        <fullName evidence="4">DUF2815 family protein</fullName>
    </recommendedName>
</protein>
<dbReference type="Pfam" id="PF10991">
    <property type="entry name" value="Enc34_ssDNA-bd"/>
    <property type="match status" value="1"/>
</dbReference>
<evidence type="ECO:0000313" key="2">
    <source>
        <dbReference type="EMBL" id="CAB4205530.1"/>
    </source>
</evidence>
<dbReference type="InterPro" id="IPR012340">
    <property type="entry name" value="NA-bd_OB-fold"/>
</dbReference>